<dbReference type="AlphaFoldDB" id="A0A8X6H7U2"/>
<dbReference type="OrthoDB" id="6425250at2759"/>
<dbReference type="InterPro" id="IPR041577">
    <property type="entry name" value="RT_RNaseH_2"/>
</dbReference>
<dbReference type="InterPro" id="IPR043502">
    <property type="entry name" value="DNA/RNA_pol_sf"/>
</dbReference>
<gene>
    <name evidence="2" type="ORF">TNCT_608901</name>
</gene>
<feature type="domain" description="Reverse transcriptase/retrotransposon-derived protein RNase H-like" evidence="1">
    <location>
        <begin position="30"/>
        <end position="75"/>
    </location>
</feature>
<dbReference type="Gene3D" id="3.30.70.270">
    <property type="match status" value="1"/>
</dbReference>
<evidence type="ECO:0000313" key="3">
    <source>
        <dbReference type="Proteomes" id="UP000887116"/>
    </source>
</evidence>
<dbReference type="SUPFAM" id="SSF56672">
    <property type="entry name" value="DNA/RNA polymerases"/>
    <property type="match status" value="1"/>
</dbReference>
<comment type="caution">
    <text evidence="2">The sequence shown here is derived from an EMBL/GenBank/DDBJ whole genome shotgun (WGS) entry which is preliminary data.</text>
</comment>
<accession>A0A8X6H7U2</accession>
<sequence>MQVLPKIREKFLNNRQTTLQAERRKQKLIWMNECNNDFSKLKDELTPAPLLAYPETEKQFILDSDASHESISCVVPRNRLPGACH</sequence>
<evidence type="ECO:0000259" key="1">
    <source>
        <dbReference type="Pfam" id="PF17919"/>
    </source>
</evidence>
<proteinExistence type="predicted"/>
<dbReference type="EMBL" id="BMAO01037553">
    <property type="protein sequence ID" value="GFR18587.1"/>
    <property type="molecule type" value="Genomic_DNA"/>
</dbReference>
<dbReference type="InterPro" id="IPR043128">
    <property type="entry name" value="Rev_trsase/Diguanyl_cyclase"/>
</dbReference>
<keyword evidence="3" id="KW-1185">Reference proteome</keyword>
<protein>
    <recommendedName>
        <fullName evidence="1">Reverse transcriptase/retrotransposon-derived protein RNase H-like domain-containing protein</fullName>
    </recommendedName>
</protein>
<dbReference type="GO" id="GO:0071897">
    <property type="term" value="P:DNA biosynthetic process"/>
    <property type="evidence" value="ECO:0007669"/>
    <property type="project" value="UniProtKB-ARBA"/>
</dbReference>
<organism evidence="2 3">
    <name type="scientific">Trichonephila clavata</name>
    <name type="common">Joro spider</name>
    <name type="synonym">Nephila clavata</name>
    <dbReference type="NCBI Taxonomy" id="2740835"/>
    <lineage>
        <taxon>Eukaryota</taxon>
        <taxon>Metazoa</taxon>
        <taxon>Ecdysozoa</taxon>
        <taxon>Arthropoda</taxon>
        <taxon>Chelicerata</taxon>
        <taxon>Arachnida</taxon>
        <taxon>Araneae</taxon>
        <taxon>Araneomorphae</taxon>
        <taxon>Entelegynae</taxon>
        <taxon>Araneoidea</taxon>
        <taxon>Nephilidae</taxon>
        <taxon>Trichonephila</taxon>
    </lineage>
</organism>
<reference evidence="2" key="1">
    <citation type="submission" date="2020-07" db="EMBL/GenBank/DDBJ databases">
        <title>Multicomponent nature underlies the extraordinary mechanical properties of spider dragline silk.</title>
        <authorList>
            <person name="Kono N."/>
            <person name="Nakamura H."/>
            <person name="Mori M."/>
            <person name="Yoshida Y."/>
            <person name="Ohtoshi R."/>
            <person name="Malay A.D."/>
            <person name="Moran D.A.P."/>
            <person name="Tomita M."/>
            <person name="Numata K."/>
            <person name="Arakawa K."/>
        </authorList>
    </citation>
    <scope>NUCLEOTIDE SEQUENCE</scope>
</reference>
<name>A0A8X6H7U2_TRICU</name>
<evidence type="ECO:0000313" key="2">
    <source>
        <dbReference type="EMBL" id="GFR18587.1"/>
    </source>
</evidence>
<dbReference type="Proteomes" id="UP000887116">
    <property type="component" value="Unassembled WGS sequence"/>
</dbReference>
<dbReference type="Pfam" id="PF17919">
    <property type="entry name" value="RT_RNaseH_2"/>
    <property type="match status" value="1"/>
</dbReference>